<dbReference type="Gene3D" id="3.40.50.1240">
    <property type="entry name" value="Phosphoglycerate mutase-like"/>
    <property type="match status" value="1"/>
</dbReference>
<dbReference type="InterPro" id="IPR029033">
    <property type="entry name" value="His_PPase_superfam"/>
</dbReference>
<dbReference type="CDD" id="cd07067">
    <property type="entry name" value="HP_PGM_like"/>
    <property type="match status" value="1"/>
</dbReference>
<evidence type="ECO:0000313" key="2">
    <source>
        <dbReference type="Proteomes" id="UP001501586"/>
    </source>
</evidence>
<dbReference type="SMART" id="SM00855">
    <property type="entry name" value="PGAM"/>
    <property type="match status" value="1"/>
</dbReference>
<reference evidence="2" key="1">
    <citation type="journal article" date="2019" name="Int. J. Syst. Evol. Microbiol.">
        <title>The Global Catalogue of Microorganisms (GCM) 10K type strain sequencing project: providing services to taxonomists for standard genome sequencing and annotation.</title>
        <authorList>
            <consortium name="The Broad Institute Genomics Platform"/>
            <consortium name="The Broad Institute Genome Sequencing Center for Infectious Disease"/>
            <person name="Wu L."/>
            <person name="Ma J."/>
        </authorList>
    </citation>
    <scope>NUCLEOTIDE SEQUENCE [LARGE SCALE GENOMIC DNA]</scope>
    <source>
        <strain evidence="2">JCM 17458</strain>
    </source>
</reference>
<keyword evidence="2" id="KW-1185">Reference proteome</keyword>
<protein>
    <submittedName>
        <fullName evidence="1">Histidine phosphatase family protein</fullName>
    </submittedName>
</protein>
<evidence type="ECO:0000313" key="1">
    <source>
        <dbReference type="EMBL" id="GAA4285497.1"/>
    </source>
</evidence>
<dbReference type="InterPro" id="IPR013078">
    <property type="entry name" value="His_Pase_superF_clade-1"/>
</dbReference>
<dbReference type="EMBL" id="BAABAZ010000012">
    <property type="protein sequence ID" value="GAA4285497.1"/>
    <property type="molecule type" value="Genomic_DNA"/>
</dbReference>
<name>A0ABP8ENH3_9MICO</name>
<dbReference type="RefSeq" id="WP_236863330.1">
    <property type="nucleotide sequence ID" value="NZ_BAABAZ010000012.1"/>
</dbReference>
<dbReference type="Proteomes" id="UP001501586">
    <property type="component" value="Unassembled WGS sequence"/>
</dbReference>
<sequence length="158" mass="17164">MPFLVLARHAKAARPPVADFDRPLTEEGFAEARAAGEFLTRYPLEHFYSSAALRTVQTGQGVVDAFAAAGTQVELHTDRALYDSDVDDWLEVIANIPADSTGAYIVGHEPIVSQVIGVLSPEFGVPAKFRPSSVAVFELTSWGLEVGRFPTPEISCFR</sequence>
<dbReference type="Pfam" id="PF00300">
    <property type="entry name" value="His_Phos_1"/>
    <property type="match status" value="1"/>
</dbReference>
<proteinExistence type="predicted"/>
<accession>A0ABP8ENH3</accession>
<comment type="caution">
    <text evidence="1">The sequence shown here is derived from an EMBL/GenBank/DDBJ whole genome shotgun (WGS) entry which is preliminary data.</text>
</comment>
<organism evidence="1 2">
    <name type="scientific">Brevibacterium daeguense</name>
    <dbReference type="NCBI Taxonomy" id="909936"/>
    <lineage>
        <taxon>Bacteria</taxon>
        <taxon>Bacillati</taxon>
        <taxon>Actinomycetota</taxon>
        <taxon>Actinomycetes</taxon>
        <taxon>Micrococcales</taxon>
        <taxon>Brevibacteriaceae</taxon>
        <taxon>Brevibacterium</taxon>
    </lineage>
</organism>
<dbReference type="SUPFAM" id="SSF53254">
    <property type="entry name" value="Phosphoglycerate mutase-like"/>
    <property type="match status" value="1"/>
</dbReference>
<gene>
    <name evidence="1" type="ORF">GCM10022261_30280</name>
</gene>